<sequence>MDPYKFLGISLNPDGSVTRAATFPLVPASPVEGEEVAGATVLSKDVPLNPATSTSLRLFLPSAAAAANPNPKLPLIVHFHGGGFVLFGTATPFVHASCERLAAAVPAVVASVDYRLAPEHRLPAAIDDAVDALLWARSASSDPWLLRADPSRCFLMGSSAGATIALHAALRARTLDLDPLKLTGLILNQPFFGGNERTASENAMPHDKVVPLAVADLMWELALPEGSDRDHEYANPREEGLEGLPPCLVRGYKGDPLIDRQRVFAGMLGRRGVRVVARVEGEGHHGVELFRPEKAAEFVADVASFVRRCHGGDGEEEEEDDGDGAAQRRERL</sequence>
<dbReference type="RefSeq" id="XP_020089494.1">
    <property type="nucleotide sequence ID" value="XM_020233905.1"/>
</dbReference>
<dbReference type="PANTHER" id="PTHR23024:SF113">
    <property type="entry name" value="CARBOXYLESTERASE 8-RELATED"/>
    <property type="match status" value="1"/>
</dbReference>
<reference evidence="3" key="1">
    <citation type="journal article" date="2015" name="Nat. Genet.">
        <title>The pineapple genome and the evolution of CAM photosynthesis.</title>
        <authorList>
            <person name="Ming R."/>
            <person name="VanBuren R."/>
            <person name="Wai C.M."/>
            <person name="Tang H."/>
            <person name="Schatz M.C."/>
            <person name="Bowers J.E."/>
            <person name="Lyons E."/>
            <person name="Wang M.L."/>
            <person name="Chen J."/>
            <person name="Biggers E."/>
            <person name="Zhang J."/>
            <person name="Huang L."/>
            <person name="Zhang L."/>
            <person name="Miao W."/>
            <person name="Zhang J."/>
            <person name="Ye Z."/>
            <person name="Miao C."/>
            <person name="Lin Z."/>
            <person name="Wang H."/>
            <person name="Zhou H."/>
            <person name="Yim W.C."/>
            <person name="Priest H.D."/>
            <person name="Zheng C."/>
            <person name="Woodhouse M."/>
            <person name="Edger P.P."/>
            <person name="Guyot R."/>
            <person name="Guo H.B."/>
            <person name="Guo H."/>
            <person name="Zheng G."/>
            <person name="Singh R."/>
            <person name="Sharma A."/>
            <person name="Min X."/>
            <person name="Zheng Y."/>
            <person name="Lee H."/>
            <person name="Gurtowski J."/>
            <person name="Sedlazeck F.J."/>
            <person name="Harkess A."/>
            <person name="McKain M.R."/>
            <person name="Liao Z."/>
            <person name="Fang J."/>
            <person name="Liu J."/>
            <person name="Zhang X."/>
            <person name="Zhang Q."/>
            <person name="Hu W."/>
            <person name="Qin Y."/>
            <person name="Wang K."/>
            <person name="Chen L.Y."/>
            <person name="Shirley N."/>
            <person name="Lin Y.R."/>
            <person name="Liu L.Y."/>
            <person name="Hernandez A.G."/>
            <person name="Wright C.L."/>
            <person name="Bulone V."/>
            <person name="Tuskan G.A."/>
            <person name="Heath K."/>
            <person name="Zee F."/>
            <person name="Moore P.H."/>
            <person name="Sunkar R."/>
            <person name="Leebens-Mack J.H."/>
            <person name="Mockler T."/>
            <person name="Bennetzen J.L."/>
            <person name="Freeling M."/>
            <person name="Sankoff D."/>
            <person name="Paterson A.H."/>
            <person name="Zhu X."/>
            <person name="Yang X."/>
            <person name="Smith J.A."/>
            <person name="Cushman J.C."/>
            <person name="Paull R.E."/>
            <person name="Yu Q."/>
        </authorList>
    </citation>
    <scope>NUCLEOTIDE SEQUENCE [LARGE SCALE GENOMIC DNA]</scope>
    <source>
        <strain evidence="3">cv. F153</strain>
    </source>
</reference>
<accession>A0A6P5F0X4</accession>
<reference evidence="4" key="2">
    <citation type="submission" date="2025-08" db="UniProtKB">
        <authorList>
            <consortium name="RefSeq"/>
        </authorList>
    </citation>
    <scope>IDENTIFICATION</scope>
    <source>
        <tissue evidence="4">Leaf</tissue>
    </source>
</reference>
<evidence type="ECO:0000256" key="1">
    <source>
        <dbReference type="SAM" id="MobiDB-lite"/>
    </source>
</evidence>
<feature type="compositionally biased region" description="Acidic residues" evidence="1">
    <location>
        <begin position="314"/>
        <end position="323"/>
    </location>
</feature>
<protein>
    <submittedName>
        <fullName evidence="4">Probable carboxylesterase 8</fullName>
    </submittedName>
</protein>
<feature type="region of interest" description="Disordered" evidence="1">
    <location>
        <begin position="309"/>
        <end position="332"/>
    </location>
</feature>
<proteinExistence type="predicted"/>
<organism evidence="3 4">
    <name type="scientific">Ananas comosus</name>
    <name type="common">Pineapple</name>
    <name type="synonym">Ananas ananas</name>
    <dbReference type="NCBI Taxonomy" id="4615"/>
    <lineage>
        <taxon>Eukaryota</taxon>
        <taxon>Viridiplantae</taxon>
        <taxon>Streptophyta</taxon>
        <taxon>Embryophyta</taxon>
        <taxon>Tracheophyta</taxon>
        <taxon>Spermatophyta</taxon>
        <taxon>Magnoliopsida</taxon>
        <taxon>Liliopsida</taxon>
        <taxon>Poales</taxon>
        <taxon>Bromeliaceae</taxon>
        <taxon>Bromelioideae</taxon>
        <taxon>Ananas</taxon>
    </lineage>
</organism>
<evidence type="ECO:0000313" key="4">
    <source>
        <dbReference type="RefSeq" id="XP_020089494.1"/>
    </source>
</evidence>
<dbReference type="AlphaFoldDB" id="A0A6P5F0X4"/>
<gene>
    <name evidence="4" type="primary">LOC109711030</name>
</gene>
<dbReference type="Pfam" id="PF07859">
    <property type="entry name" value="Abhydrolase_3"/>
    <property type="match status" value="1"/>
</dbReference>
<dbReference type="PANTHER" id="PTHR23024">
    <property type="entry name" value="ARYLACETAMIDE DEACETYLASE"/>
    <property type="match status" value="1"/>
</dbReference>
<dbReference type="Proteomes" id="UP000515123">
    <property type="component" value="Linkage group 5"/>
</dbReference>
<name>A0A6P5F0X4_ANACO</name>
<dbReference type="SUPFAM" id="SSF53474">
    <property type="entry name" value="alpha/beta-Hydrolases"/>
    <property type="match status" value="1"/>
</dbReference>
<dbReference type="OrthoDB" id="408631at2759"/>
<evidence type="ECO:0000313" key="3">
    <source>
        <dbReference type="Proteomes" id="UP000515123"/>
    </source>
</evidence>
<evidence type="ECO:0000259" key="2">
    <source>
        <dbReference type="Pfam" id="PF07859"/>
    </source>
</evidence>
<dbReference type="InterPro" id="IPR050466">
    <property type="entry name" value="Carboxylest/Gibb_receptor"/>
</dbReference>
<dbReference type="InterPro" id="IPR013094">
    <property type="entry name" value="AB_hydrolase_3"/>
</dbReference>
<keyword evidence="3" id="KW-1185">Reference proteome</keyword>
<dbReference type="InterPro" id="IPR029058">
    <property type="entry name" value="AB_hydrolase_fold"/>
</dbReference>
<feature type="domain" description="Alpha/beta hydrolase fold-3" evidence="2">
    <location>
        <begin position="76"/>
        <end position="286"/>
    </location>
</feature>
<dbReference type="Gene3D" id="3.40.50.1820">
    <property type="entry name" value="alpha/beta hydrolase"/>
    <property type="match status" value="1"/>
</dbReference>
<dbReference type="GO" id="GO:0016787">
    <property type="term" value="F:hydrolase activity"/>
    <property type="evidence" value="ECO:0007669"/>
    <property type="project" value="InterPro"/>
</dbReference>
<dbReference type="Gramene" id="Aco017739.1.mrna1">
    <property type="protein sequence ID" value="Aco017739.1.mrna1.cds1"/>
    <property type="gene ID" value="Aco017739.1.path1"/>
</dbReference>
<dbReference type="GeneID" id="109711030"/>